<protein>
    <recommendedName>
        <fullName evidence="4">DUF2065 domain-containing protein</fullName>
    </recommendedName>
</protein>
<dbReference type="InterPro" id="IPR019201">
    <property type="entry name" value="DUF2065"/>
</dbReference>
<evidence type="ECO:0000313" key="2">
    <source>
        <dbReference type="EMBL" id="SEI58475.1"/>
    </source>
</evidence>
<feature type="transmembrane region" description="Helical" evidence="1">
    <location>
        <begin position="59"/>
        <end position="75"/>
    </location>
</feature>
<organism evidence="2 3">
    <name type="scientific">Pseudomonas linyingensis</name>
    <dbReference type="NCBI Taxonomy" id="915471"/>
    <lineage>
        <taxon>Bacteria</taxon>
        <taxon>Pseudomonadati</taxon>
        <taxon>Pseudomonadota</taxon>
        <taxon>Gammaproteobacteria</taxon>
        <taxon>Pseudomonadales</taxon>
        <taxon>Pseudomonadaceae</taxon>
        <taxon>Pseudomonas</taxon>
    </lineage>
</organism>
<keyword evidence="1" id="KW-1133">Transmembrane helix</keyword>
<proteinExistence type="predicted"/>
<reference evidence="3" key="1">
    <citation type="submission" date="2016-10" db="EMBL/GenBank/DDBJ databases">
        <authorList>
            <person name="Varghese N."/>
            <person name="Submissions S."/>
        </authorList>
    </citation>
    <scope>NUCLEOTIDE SEQUENCE [LARGE SCALE GENOMIC DNA]</scope>
    <source>
        <strain evidence="3">LMG 25967</strain>
    </source>
</reference>
<evidence type="ECO:0008006" key="4">
    <source>
        <dbReference type="Google" id="ProtNLM"/>
    </source>
</evidence>
<keyword evidence="1" id="KW-0812">Transmembrane</keyword>
<feature type="transmembrane region" description="Helical" evidence="1">
    <location>
        <begin position="20"/>
        <end position="38"/>
    </location>
</feature>
<dbReference type="PANTHER" id="PTHR38602:SF1">
    <property type="entry name" value="INNER MEMBRANE PROTEIN"/>
    <property type="match status" value="1"/>
</dbReference>
<dbReference type="PANTHER" id="PTHR38602">
    <property type="entry name" value="INNER MEMBRANE PROTEIN-RELATED"/>
    <property type="match status" value="1"/>
</dbReference>
<sequence length="76" mass="8468">MSQPGFPGFFASAGTMWQELGIAFCLLLVLEGILPFLCPRRWREAVISLAGLEDRQLRLIGLGSMLLGTGLLYWLR</sequence>
<dbReference type="Pfam" id="PF09838">
    <property type="entry name" value="DUF2065"/>
    <property type="match status" value="1"/>
</dbReference>
<dbReference type="Proteomes" id="UP000242930">
    <property type="component" value="Unassembled WGS sequence"/>
</dbReference>
<evidence type="ECO:0000313" key="3">
    <source>
        <dbReference type="Proteomes" id="UP000242930"/>
    </source>
</evidence>
<dbReference type="STRING" id="915471.SAMN05216201_101108"/>
<name>A0A1H6S408_9PSED</name>
<keyword evidence="1" id="KW-0472">Membrane</keyword>
<evidence type="ECO:0000256" key="1">
    <source>
        <dbReference type="SAM" id="Phobius"/>
    </source>
</evidence>
<keyword evidence="3" id="KW-1185">Reference proteome</keyword>
<dbReference type="AlphaFoldDB" id="A0A1H6S408"/>
<dbReference type="EMBL" id="FNZE01000001">
    <property type="protein sequence ID" value="SEI58475.1"/>
    <property type="molecule type" value="Genomic_DNA"/>
</dbReference>
<gene>
    <name evidence="2" type="ORF">SAMN05216201_101108</name>
</gene>
<accession>A0A1H6S408</accession>